<dbReference type="OMA" id="FTEYDCA"/>
<dbReference type="Gramene" id="KFK30568">
    <property type="protein sequence ID" value="KFK30568"/>
    <property type="gene ID" value="AALP_AA7G278700"/>
</dbReference>
<dbReference type="OrthoDB" id="1045811at2759"/>
<evidence type="ECO:0000256" key="1">
    <source>
        <dbReference type="SAM" id="SignalP"/>
    </source>
</evidence>
<dbReference type="EMBL" id="CM002875">
    <property type="protein sequence ID" value="KFK30568.1"/>
    <property type="molecule type" value="Genomic_DNA"/>
</dbReference>
<proteinExistence type="predicted"/>
<protein>
    <recommendedName>
        <fullName evidence="4">Knottin scorpion toxin-like domain-containing protein</fullName>
    </recommendedName>
</protein>
<feature type="chain" id="PRO_5001822195" description="Knottin scorpion toxin-like domain-containing protein" evidence="1">
    <location>
        <begin position="30"/>
        <end position="84"/>
    </location>
</feature>
<sequence length="84" mass="9335">MDKIRSSIVVSAITIILLFVIADQASVNAISAELFCYGPCKDDCQQICNGEGMTQWFCQNFRGTRNCCCVPDTAKNQMIGQRLH</sequence>
<accession>A0A087GL16</accession>
<evidence type="ECO:0000313" key="3">
    <source>
        <dbReference type="Proteomes" id="UP000029120"/>
    </source>
</evidence>
<keyword evidence="3" id="KW-1185">Reference proteome</keyword>
<keyword evidence="1" id="KW-0732">Signal</keyword>
<evidence type="ECO:0008006" key="4">
    <source>
        <dbReference type="Google" id="ProtNLM"/>
    </source>
</evidence>
<gene>
    <name evidence="2" type="ordered locus">AALP_Aa7g278700</name>
</gene>
<organism evidence="2 3">
    <name type="scientific">Arabis alpina</name>
    <name type="common">Alpine rock-cress</name>
    <dbReference type="NCBI Taxonomy" id="50452"/>
    <lineage>
        <taxon>Eukaryota</taxon>
        <taxon>Viridiplantae</taxon>
        <taxon>Streptophyta</taxon>
        <taxon>Embryophyta</taxon>
        <taxon>Tracheophyta</taxon>
        <taxon>Spermatophyta</taxon>
        <taxon>Magnoliopsida</taxon>
        <taxon>eudicotyledons</taxon>
        <taxon>Gunneridae</taxon>
        <taxon>Pentapetalae</taxon>
        <taxon>rosids</taxon>
        <taxon>malvids</taxon>
        <taxon>Brassicales</taxon>
        <taxon>Brassicaceae</taxon>
        <taxon>Arabideae</taxon>
        <taxon>Arabis</taxon>
    </lineage>
</organism>
<dbReference type="AlphaFoldDB" id="A0A087GL16"/>
<reference evidence="3" key="1">
    <citation type="journal article" date="2015" name="Nat. Plants">
        <title>Genome expansion of Arabis alpina linked with retrotransposition and reduced symmetric DNA methylation.</title>
        <authorList>
            <person name="Willing E.M."/>
            <person name="Rawat V."/>
            <person name="Mandakova T."/>
            <person name="Maumus F."/>
            <person name="James G.V."/>
            <person name="Nordstroem K.J."/>
            <person name="Becker C."/>
            <person name="Warthmann N."/>
            <person name="Chica C."/>
            <person name="Szarzynska B."/>
            <person name="Zytnicki M."/>
            <person name="Albani M.C."/>
            <person name="Kiefer C."/>
            <person name="Bergonzi S."/>
            <person name="Castaings L."/>
            <person name="Mateos J.L."/>
            <person name="Berns M.C."/>
            <person name="Bujdoso N."/>
            <person name="Piofczyk T."/>
            <person name="de Lorenzo L."/>
            <person name="Barrero-Sicilia C."/>
            <person name="Mateos I."/>
            <person name="Piednoel M."/>
            <person name="Hagmann J."/>
            <person name="Chen-Min-Tao R."/>
            <person name="Iglesias-Fernandez R."/>
            <person name="Schuster S.C."/>
            <person name="Alonso-Blanco C."/>
            <person name="Roudier F."/>
            <person name="Carbonero P."/>
            <person name="Paz-Ares J."/>
            <person name="Davis S.J."/>
            <person name="Pecinka A."/>
            <person name="Quesneville H."/>
            <person name="Colot V."/>
            <person name="Lysak M.A."/>
            <person name="Weigel D."/>
            <person name="Coupland G."/>
            <person name="Schneeberger K."/>
        </authorList>
    </citation>
    <scope>NUCLEOTIDE SEQUENCE [LARGE SCALE GENOMIC DNA]</scope>
    <source>
        <strain evidence="3">cv. Pajares</strain>
    </source>
</reference>
<dbReference type="Proteomes" id="UP000029120">
    <property type="component" value="Chromosome 7"/>
</dbReference>
<evidence type="ECO:0000313" key="2">
    <source>
        <dbReference type="EMBL" id="KFK30568.1"/>
    </source>
</evidence>
<name>A0A087GL16_ARAAL</name>
<feature type="signal peptide" evidence="1">
    <location>
        <begin position="1"/>
        <end position="29"/>
    </location>
</feature>